<dbReference type="PANTHER" id="PTHR22950">
    <property type="entry name" value="AMINO ACID TRANSPORTER"/>
    <property type="match status" value="1"/>
</dbReference>
<gene>
    <name evidence="7" type="ORF">g.8038</name>
</gene>
<proteinExistence type="predicted"/>
<evidence type="ECO:0000256" key="1">
    <source>
        <dbReference type="ARBA" id="ARBA00004141"/>
    </source>
</evidence>
<dbReference type="AlphaFoldDB" id="A0A1B6GMX6"/>
<keyword evidence="4 5" id="KW-0472">Membrane</keyword>
<comment type="subcellular location">
    <subcellularLocation>
        <location evidence="1">Membrane</location>
        <topology evidence="1">Multi-pass membrane protein</topology>
    </subcellularLocation>
</comment>
<dbReference type="InterPro" id="IPR013057">
    <property type="entry name" value="AA_transpt_TM"/>
</dbReference>
<feature type="transmembrane region" description="Helical" evidence="5">
    <location>
        <begin position="247"/>
        <end position="264"/>
    </location>
</feature>
<feature type="domain" description="Amino acid transporter transmembrane" evidence="6">
    <location>
        <begin position="85"/>
        <end position="489"/>
    </location>
</feature>
<dbReference type="GO" id="GO:0015179">
    <property type="term" value="F:L-amino acid transmembrane transporter activity"/>
    <property type="evidence" value="ECO:0007669"/>
    <property type="project" value="TreeGrafter"/>
</dbReference>
<feature type="transmembrane region" description="Helical" evidence="5">
    <location>
        <begin position="462"/>
        <end position="483"/>
    </location>
</feature>
<protein>
    <recommendedName>
        <fullName evidence="6">Amino acid transporter transmembrane domain-containing protein</fullName>
    </recommendedName>
</protein>
<evidence type="ECO:0000256" key="5">
    <source>
        <dbReference type="SAM" id="Phobius"/>
    </source>
</evidence>
<feature type="transmembrane region" description="Helical" evidence="5">
    <location>
        <begin position="212"/>
        <end position="235"/>
    </location>
</feature>
<evidence type="ECO:0000256" key="3">
    <source>
        <dbReference type="ARBA" id="ARBA00022989"/>
    </source>
</evidence>
<feature type="transmembrane region" description="Helical" evidence="5">
    <location>
        <begin position="284"/>
        <end position="303"/>
    </location>
</feature>
<feature type="transmembrane region" description="Helical" evidence="5">
    <location>
        <begin position="430"/>
        <end position="450"/>
    </location>
</feature>
<feature type="transmembrane region" description="Helical" evidence="5">
    <location>
        <begin position="408"/>
        <end position="424"/>
    </location>
</feature>
<feature type="non-terminal residue" evidence="7">
    <location>
        <position position="1"/>
    </location>
</feature>
<keyword evidence="3 5" id="KW-1133">Transmembrane helix</keyword>
<dbReference type="PANTHER" id="PTHR22950:SF680">
    <property type="entry name" value="PROTON-COUPLED AMINO ACID TRANSPORTER 4-LIKE PROTEIN"/>
    <property type="match status" value="1"/>
</dbReference>
<dbReference type="EMBL" id="GECZ01006002">
    <property type="protein sequence ID" value="JAS63767.1"/>
    <property type="molecule type" value="Transcribed_RNA"/>
</dbReference>
<evidence type="ECO:0000256" key="4">
    <source>
        <dbReference type="ARBA" id="ARBA00023136"/>
    </source>
</evidence>
<reference evidence="7" key="1">
    <citation type="submission" date="2015-11" db="EMBL/GenBank/DDBJ databases">
        <title>De novo transcriptome assembly of four potential Pierce s Disease insect vectors from Arizona vineyards.</title>
        <authorList>
            <person name="Tassone E.E."/>
        </authorList>
    </citation>
    <scope>NUCLEOTIDE SEQUENCE</scope>
</reference>
<dbReference type="Pfam" id="PF01490">
    <property type="entry name" value="Aa_trans"/>
    <property type="match status" value="1"/>
</dbReference>
<name>A0A1B6GMX6_9HEMI</name>
<evidence type="ECO:0000256" key="2">
    <source>
        <dbReference type="ARBA" id="ARBA00022692"/>
    </source>
</evidence>
<feature type="transmembrane region" description="Helical" evidence="5">
    <location>
        <begin position="117"/>
        <end position="139"/>
    </location>
</feature>
<feature type="transmembrane region" description="Helical" evidence="5">
    <location>
        <begin position="361"/>
        <end position="388"/>
    </location>
</feature>
<evidence type="ECO:0000259" key="6">
    <source>
        <dbReference type="Pfam" id="PF01490"/>
    </source>
</evidence>
<keyword evidence="2 5" id="KW-0812">Transmembrane</keyword>
<organism evidence="7">
    <name type="scientific">Cuerna arida</name>
    <dbReference type="NCBI Taxonomy" id="1464854"/>
    <lineage>
        <taxon>Eukaryota</taxon>
        <taxon>Metazoa</taxon>
        <taxon>Ecdysozoa</taxon>
        <taxon>Arthropoda</taxon>
        <taxon>Hexapoda</taxon>
        <taxon>Insecta</taxon>
        <taxon>Pterygota</taxon>
        <taxon>Neoptera</taxon>
        <taxon>Paraneoptera</taxon>
        <taxon>Hemiptera</taxon>
        <taxon>Auchenorrhyncha</taxon>
        <taxon>Membracoidea</taxon>
        <taxon>Cicadellidae</taxon>
        <taxon>Cicadellinae</taxon>
        <taxon>Proconiini</taxon>
        <taxon>Cuerna</taxon>
    </lineage>
</organism>
<feature type="transmembrane region" description="Helical" evidence="5">
    <location>
        <begin position="181"/>
        <end position="200"/>
    </location>
</feature>
<accession>A0A1B6GMX6</accession>
<feature type="transmembrane region" description="Helical" evidence="5">
    <location>
        <begin position="324"/>
        <end position="341"/>
    </location>
</feature>
<sequence length="501" mass="55075">CADCAAAERGSVAAPGPQRKISSFLKFGHGKSNAVPTAPATNVSEKTPSNQNVFVIDLSHVQSQKQSIKEQEANYNPYLNRQVSHPTSTFETLLHLLKGSLGTGILAMPKAFTHSGYVLGILGTLFIGLICTYCIHLLIKVQYAMCIRRRTPKLSYTGTAEEALKDGPPVFKALAPYAQHIVNAFLLLYQLGSCCVYFVFVADSLKKIMDEYIADYAVQLYMLVILVPITSLCMIKNLKKLVPVSSIANVITFISYGIIIYFLFSAGPTLEGRVAIGQDVKTYPLFLGTVLFALEAIGVMLPLENEMKHPKKFGGNCGVLNQGMFSIIILYIFMGMLGYMAHGDAAQGSINLNMPRDNVLAQAVLALLGLSVFLSYSLQFYVAIRIVLDDYCPAKWRKGKNKSKYDNGIRVALVLLTFSLAASFPKIDIFISLVGAFCLSGLGIGFPAIIELSAYWYENRGWNFVWLLVRNLLLIVMCCTGLISGTYASVCDIVDYFQKTH</sequence>
<dbReference type="GO" id="GO:0005774">
    <property type="term" value="C:vacuolar membrane"/>
    <property type="evidence" value="ECO:0007669"/>
    <property type="project" value="TreeGrafter"/>
</dbReference>
<evidence type="ECO:0000313" key="7">
    <source>
        <dbReference type="EMBL" id="JAS63767.1"/>
    </source>
</evidence>